<evidence type="ECO:0000256" key="1">
    <source>
        <dbReference type="SAM" id="MobiDB-lite"/>
    </source>
</evidence>
<evidence type="ECO:0000313" key="2">
    <source>
        <dbReference type="EMBL" id="KAF9439876.1"/>
    </source>
</evidence>
<keyword evidence="3" id="KW-1185">Reference proteome</keyword>
<feature type="region of interest" description="Disordered" evidence="1">
    <location>
        <begin position="54"/>
        <end position="109"/>
    </location>
</feature>
<dbReference type="AlphaFoldDB" id="A0A9P5WYY0"/>
<organism evidence="2 3">
    <name type="scientific">Macrolepiota fuliginosa MF-IS2</name>
    <dbReference type="NCBI Taxonomy" id="1400762"/>
    <lineage>
        <taxon>Eukaryota</taxon>
        <taxon>Fungi</taxon>
        <taxon>Dikarya</taxon>
        <taxon>Basidiomycota</taxon>
        <taxon>Agaricomycotina</taxon>
        <taxon>Agaricomycetes</taxon>
        <taxon>Agaricomycetidae</taxon>
        <taxon>Agaricales</taxon>
        <taxon>Agaricineae</taxon>
        <taxon>Agaricaceae</taxon>
        <taxon>Macrolepiota</taxon>
    </lineage>
</organism>
<accession>A0A9P5WYY0</accession>
<gene>
    <name evidence="2" type="ORF">P691DRAFT_784423</name>
</gene>
<proteinExistence type="predicted"/>
<evidence type="ECO:0000313" key="3">
    <source>
        <dbReference type="Proteomes" id="UP000807342"/>
    </source>
</evidence>
<protein>
    <submittedName>
        <fullName evidence="2">Uncharacterized protein</fullName>
    </submittedName>
</protein>
<name>A0A9P5WYY0_9AGAR</name>
<dbReference type="Proteomes" id="UP000807342">
    <property type="component" value="Unassembled WGS sequence"/>
</dbReference>
<sequence length="158" mass="17659">MDASNPRGVMENRGVWHSAPVAPVRLMKYRAPHFTSPGNGHYSNTRPGLRVRMSASRRQASKGPAPPWLRTGFGETSLLGRRNRGGIAFSTGPVEKEESHANLDQTPLKPESYDRTLHLFRDEKQILYIMDLETQPQESVEEFLKSGTGYSGEIGNSY</sequence>
<reference evidence="2" key="1">
    <citation type="submission" date="2020-11" db="EMBL/GenBank/DDBJ databases">
        <authorList>
            <consortium name="DOE Joint Genome Institute"/>
            <person name="Ahrendt S."/>
            <person name="Riley R."/>
            <person name="Andreopoulos W."/>
            <person name="Labutti K."/>
            <person name="Pangilinan J."/>
            <person name="Ruiz-Duenas F.J."/>
            <person name="Barrasa J.M."/>
            <person name="Sanchez-Garcia M."/>
            <person name="Camarero S."/>
            <person name="Miyauchi S."/>
            <person name="Serrano A."/>
            <person name="Linde D."/>
            <person name="Babiker R."/>
            <person name="Drula E."/>
            <person name="Ayuso-Fernandez I."/>
            <person name="Pacheco R."/>
            <person name="Padilla G."/>
            <person name="Ferreira P."/>
            <person name="Barriuso J."/>
            <person name="Kellner H."/>
            <person name="Castanera R."/>
            <person name="Alfaro M."/>
            <person name="Ramirez L."/>
            <person name="Pisabarro A.G."/>
            <person name="Kuo A."/>
            <person name="Tritt A."/>
            <person name="Lipzen A."/>
            <person name="He G."/>
            <person name="Yan M."/>
            <person name="Ng V."/>
            <person name="Cullen D."/>
            <person name="Martin F."/>
            <person name="Rosso M.-N."/>
            <person name="Henrissat B."/>
            <person name="Hibbett D."/>
            <person name="Martinez A.T."/>
            <person name="Grigoriev I.V."/>
        </authorList>
    </citation>
    <scope>NUCLEOTIDE SEQUENCE</scope>
    <source>
        <strain evidence="2">MF-IS2</strain>
    </source>
</reference>
<comment type="caution">
    <text evidence="2">The sequence shown here is derived from an EMBL/GenBank/DDBJ whole genome shotgun (WGS) entry which is preliminary data.</text>
</comment>
<dbReference type="EMBL" id="MU153215">
    <property type="protein sequence ID" value="KAF9439876.1"/>
    <property type="molecule type" value="Genomic_DNA"/>
</dbReference>